<dbReference type="Proteomes" id="UP000295727">
    <property type="component" value="Plasmid unnamed1"/>
</dbReference>
<dbReference type="RefSeq" id="WP_134760112.1">
    <property type="nucleotide sequence ID" value="NZ_CP038152.1"/>
</dbReference>
<dbReference type="AlphaFoldDB" id="A0A4P7D7A6"/>
<accession>A0A4P7D7A6</accession>
<gene>
    <name evidence="1" type="ORF">E1956_43685</name>
</gene>
<reference evidence="1 2" key="1">
    <citation type="submission" date="2019-03" db="EMBL/GenBank/DDBJ databases">
        <title>Paraburkholderia sp. 7MH5, isolated from subtropical forest soil.</title>
        <authorList>
            <person name="Gao Z.-H."/>
            <person name="Qiu L.-H."/>
        </authorList>
    </citation>
    <scope>NUCLEOTIDE SEQUENCE [LARGE SCALE GENOMIC DNA]</scope>
    <source>
        <strain evidence="1 2">7MH5</strain>
        <plasmid evidence="1 2">unnamed1</plasmid>
    </source>
</reference>
<protein>
    <submittedName>
        <fullName evidence="1">Uncharacterized protein</fullName>
    </submittedName>
</protein>
<keyword evidence="1" id="KW-0614">Plasmid</keyword>
<dbReference type="KEGG" id="ppai:E1956_43685"/>
<proteinExistence type="predicted"/>
<evidence type="ECO:0000313" key="2">
    <source>
        <dbReference type="Proteomes" id="UP000295727"/>
    </source>
</evidence>
<evidence type="ECO:0000313" key="1">
    <source>
        <dbReference type="EMBL" id="QBR04078.1"/>
    </source>
</evidence>
<organism evidence="1 2">
    <name type="scientific">Paraburkholderia pallida</name>
    <dbReference type="NCBI Taxonomy" id="2547399"/>
    <lineage>
        <taxon>Bacteria</taxon>
        <taxon>Pseudomonadati</taxon>
        <taxon>Pseudomonadota</taxon>
        <taxon>Betaproteobacteria</taxon>
        <taxon>Burkholderiales</taxon>
        <taxon>Burkholderiaceae</taxon>
        <taxon>Paraburkholderia</taxon>
    </lineage>
</organism>
<keyword evidence="2" id="KW-1185">Reference proteome</keyword>
<dbReference type="EMBL" id="CP038152">
    <property type="protein sequence ID" value="QBR04078.1"/>
    <property type="molecule type" value="Genomic_DNA"/>
</dbReference>
<geneLocation type="plasmid" evidence="1 2">
    <name>unnamed1</name>
</geneLocation>
<name>A0A4P7D7A6_9BURK</name>
<dbReference type="GeneID" id="39650195"/>
<sequence>MNLYVASRGHMLRDNDSLFESFILSGVLDPAIEYGFRDSVAMKLAVNNGNRMVSANKWHGGNDEFVISDSKLARRHDSPL</sequence>